<name>A9H2X0_GLUDA</name>
<dbReference type="Proteomes" id="UP000001176">
    <property type="component" value="Chromosome"/>
</dbReference>
<evidence type="ECO:0000313" key="2">
    <source>
        <dbReference type="Proteomes" id="UP000001176"/>
    </source>
</evidence>
<protein>
    <submittedName>
        <fullName evidence="1">Uncharacterized protein</fullName>
    </submittedName>
</protein>
<reference evidence="1 2" key="1">
    <citation type="journal article" date="2009" name="BMC Genomics">
        <title>Complete genome sequence of the sugarcane nitrogen-fixing endophyte Gluconacetobacter diazotrophicus Pal5.</title>
        <authorList>
            <person name="Bertalan M."/>
            <person name="Albano R."/>
            <person name="Padua V."/>
            <person name="Rouws L."/>
            <person name="Rojas C."/>
            <person name="Hemerly A."/>
            <person name="Teixeira K."/>
            <person name="Schwab S."/>
            <person name="Araujo J."/>
            <person name="Oliveira A."/>
            <person name="Franca L."/>
            <person name="Magalhaes V."/>
            <person name="Alqueres S."/>
            <person name="Cardoso A."/>
            <person name="Almeida W."/>
            <person name="Loureiro M.M."/>
            <person name="Nogueira E."/>
            <person name="Cidade D."/>
            <person name="Oliveira D."/>
            <person name="Simao T."/>
            <person name="Macedo J."/>
            <person name="Valadao A."/>
            <person name="Dreschsel M."/>
            <person name="Freitas F."/>
            <person name="Vidal M."/>
            <person name="Guedes H."/>
            <person name="Rodrigues E."/>
            <person name="Meneses C."/>
            <person name="Brioso P."/>
            <person name="Pozzer L."/>
            <person name="Figueiredo D."/>
            <person name="Montano H."/>
            <person name="Junior J."/>
            <person name="Filho G."/>
            <person name="Flores V."/>
            <person name="Ferreira B."/>
            <person name="Branco A."/>
            <person name="Gonzalez P."/>
            <person name="Guillobel H."/>
            <person name="Lemos M."/>
            <person name="Seibel L."/>
            <person name="Macedo J."/>
            <person name="Alves-Ferreira M."/>
            <person name="Sachetto-Martins G."/>
            <person name="Coelho A."/>
            <person name="Santos E."/>
            <person name="Amaral G."/>
            <person name="Neves A."/>
            <person name="Pacheco A.B."/>
            <person name="Carvalho D."/>
            <person name="Lery L."/>
            <person name="Bisch P."/>
            <person name="Rossle S.C."/>
            <person name="Urmenyi T."/>
            <person name="Kruger W.V."/>
            <person name="Martins O."/>
            <person name="Baldani J.I."/>
            <person name="Ferreira P.C."/>
        </authorList>
    </citation>
    <scope>NUCLEOTIDE SEQUENCE [LARGE SCALE GENOMIC DNA]</scope>
    <source>
        <strain evidence="2">ATCC 49037 / DSM 5601 / CCUG 37298 / CIP 103539 / LMG 7603 / PAl5</strain>
    </source>
</reference>
<dbReference type="HOGENOM" id="CLU_1649726_0_0_5"/>
<organism evidence="1 2">
    <name type="scientific">Gluconacetobacter diazotrophicus (strain ATCC 49037 / DSM 5601 / CCUG 37298 / CIP 103539 / LMG 7603 / PAl5)</name>
    <dbReference type="NCBI Taxonomy" id="272568"/>
    <lineage>
        <taxon>Bacteria</taxon>
        <taxon>Pseudomonadati</taxon>
        <taxon>Pseudomonadota</taxon>
        <taxon>Alphaproteobacteria</taxon>
        <taxon>Acetobacterales</taxon>
        <taxon>Acetobacteraceae</taxon>
        <taxon>Gluconacetobacter</taxon>
    </lineage>
</organism>
<dbReference type="RefSeq" id="WP_012222506.1">
    <property type="nucleotide sequence ID" value="NC_010125.1"/>
</dbReference>
<dbReference type="EMBL" id="AM889285">
    <property type="protein sequence ID" value="CAP54211.1"/>
    <property type="molecule type" value="Genomic_DNA"/>
</dbReference>
<dbReference type="AlphaFoldDB" id="A9H2X0"/>
<proteinExistence type="predicted"/>
<sequence>MTAGRRVAALLLGMAVGLGGCVQPTGPVFGDWYGYPPLPGPQAYVSVELVLLGPPTARQGRFRMHTQTMWLDAAQQNQSDYMGGTWTAQPVTIDGQACLRIDLSGLSTGMHHETLISHFIELPNGMLVPATSDGRPDLSPGGLAFRLAPRPRNSFAYGRV</sequence>
<gene>
    <name evidence="1" type="ordered locus">GDI0268</name>
</gene>
<dbReference type="KEGG" id="gdi:GDI0268"/>
<dbReference type="KEGG" id="gdj:Gdia_2333"/>
<evidence type="ECO:0000313" key="1">
    <source>
        <dbReference type="EMBL" id="CAP54211.1"/>
    </source>
</evidence>
<keyword evidence="2" id="KW-1185">Reference proteome</keyword>
<dbReference type="STRING" id="272568.GDI0268"/>
<dbReference type="OrthoDB" id="7276699at2"/>
<dbReference type="PROSITE" id="PS51257">
    <property type="entry name" value="PROKAR_LIPOPROTEIN"/>
    <property type="match status" value="1"/>
</dbReference>
<accession>A9H2X0</accession>